<reference evidence="1 2" key="1">
    <citation type="journal article" date="2013" name="Curr. Biol.">
        <title>The Genome of the Foraminiferan Reticulomyxa filosa.</title>
        <authorList>
            <person name="Glockner G."/>
            <person name="Hulsmann N."/>
            <person name="Schleicher M."/>
            <person name="Noegel A.A."/>
            <person name="Eichinger L."/>
            <person name="Gallinger C."/>
            <person name="Pawlowski J."/>
            <person name="Sierra R."/>
            <person name="Euteneuer U."/>
            <person name="Pillet L."/>
            <person name="Moustafa A."/>
            <person name="Platzer M."/>
            <person name="Groth M."/>
            <person name="Szafranski K."/>
            <person name="Schliwa M."/>
        </authorList>
    </citation>
    <scope>NUCLEOTIDE SEQUENCE [LARGE SCALE GENOMIC DNA]</scope>
</reference>
<evidence type="ECO:0000313" key="2">
    <source>
        <dbReference type="Proteomes" id="UP000023152"/>
    </source>
</evidence>
<accession>X6NYF7</accession>
<proteinExistence type="predicted"/>
<dbReference type="EMBL" id="ASPP01005180">
    <property type="protein sequence ID" value="ETO31016.1"/>
    <property type="molecule type" value="Genomic_DNA"/>
</dbReference>
<keyword evidence="2" id="KW-1185">Reference proteome</keyword>
<evidence type="ECO:0000313" key="1">
    <source>
        <dbReference type="EMBL" id="ETO31016.1"/>
    </source>
</evidence>
<sequence>MNRLPDEMYGKLSSMFNAIWQSQQGPKHDERNKWYVSANFYRHYFENVYRSRVLAADPDWRSNNACQCDQYFQGEQWVDLFYDLKEMDTDKLFFDRFDPFSEKFKQLLTHHMYYQDNPISFHDIQVLERDEKFKKDMQQAFSNFEKVCAKSPEYLKLLQTLQTKYLVRADEIDKLATAKVKTTVGSIKCSNCGPQTMPEFPNQPKTIDACIKAHNTSRLKERIEQRREKIDKIDIEKIVDEKTVETVCEGVVRLLLVKYKKAEKPVWESFDDVVRYFPKEISRYLEQKKKILCLYLNVILYFYLHLSVKHEIRGVYLKFPENMNNRTSSLRIFKECPNNRRKEYIPRSEDFEGDSIEIGAELRRRLRKIGDDKRKRLNRQMNTSQHSEINVKSKNLKDNSIASTAMDVDSNGSLISNIHNTAHEEMSQRNGNDDMHHAQLKIQINDMPSNSREQEWQLGTWKDITEAVNTNPNDNNKGKTLQFHINPNKAAKQHSFAQRTYGQNINFFAVENAYEKIIRNVPTISFKILPLFKVCTALLLLKK</sequence>
<dbReference type="Proteomes" id="UP000023152">
    <property type="component" value="Unassembled WGS sequence"/>
</dbReference>
<name>X6NYF7_RETFI</name>
<protein>
    <submittedName>
        <fullName evidence="1">Uncharacterized protein</fullName>
    </submittedName>
</protein>
<gene>
    <name evidence="1" type="ORF">RFI_06102</name>
</gene>
<dbReference type="AlphaFoldDB" id="X6NYF7"/>
<organism evidence="1 2">
    <name type="scientific">Reticulomyxa filosa</name>
    <dbReference type="NCBI Taxonomy" id="46433"/>
    <lineage>
        <taxon>Eukaryota</taxon>
        <taxon>Sar</taxon>
        <taxon>Rhizaria</taxon>
        <taxon>Retaria</taxon>
        <taxon>Foraminifera</taxon>
        <taxon>Monothalamids</taxon>
        <taxon>Reticulomyxidae</taxon>
        <taxon>Reticulomyxa</taxon>
    </lineage>
</organism>
<comment type="caution">
    <text evidence="1">The sequence shown here is derived from an EMBL/GenBank/DDBJ whole genome shotgun (WGS) entry which is preliminary data.</text>
</comment>